<name>A0A328B1T9_9CAUL</name>
<accession>A0A328B1T9</accession>
<gene>
    <name evidence="5" type="ORF">DJ021_15715</name>
</gene>
<evidence type="ECO:0000256" key="1">
    <source>
        <dbReference type="ARBA" id="ARBA00005495"/>
    </source>
</evidence>
<dbReference type="Gene3D" id="2.170.150.70">
    <property type="match status" value="1"/>
</dbReference>
<dbReference type="SUPFAM" id="SSF51316">
    <property type="entry name" value="Mss4-like"/>
    <property type="match status" value="1"/>
</dbReference>
<comment type="caution">
    <text evidence="5">The sequence shown here is derived from an EMBL/GenBank/DDBJ whole genome shotgun (WGS) entry which is preliminary data.</text>
</comment>
<comment type="similarity">
    <text evidence="1">Belongs to the Gfa family.</text>
</comment>
<evidence type="ECO:0000259" key="4">
    <source>
        <dbReference type="PROSITE" id="PS51891"/>
    </source>
</evidence>
<evidence type="ECO:0000256" key="3">
    <source>
        <dbReference type="ARBA" id="ARBA00022833"/>
    </source>
</evidence>
<dbReference type="RefSeq" id="WP_111458445.1">
    <property type="nucleotide sequence ID" value="NZ_QFYP01000001.1"/>
</dbReference>
<dbReference type="Proteomes" id="UP000249842">
    <property type="component" value="Unassembled WGS sequence"/>
</dbReference>
<dbReference type="EMBL" id="QFYP01000001">
    <property type="protein sequence ID" value="RAK61153.1"/>
    <property type="molecule type" value="Genomic_DNA"/>
</dbReference>
<keyword evidence="2" id="KW-0479">Metal-binding</keyword>
<organism evidence="5 6">
    <name type="scientific">Phenylobacterium hankyongense</name>
    <dbReference type="NCBI Taxonomy" id="1813876"/>
    <lineage>
        <taxon>Bacteria</taxon>
        <taxon>Pseudomonadati</taxon>
        <taxon>Pseudomonadota</taxon>
        <taxon>Alphaproteobacteria</taxon>
        <taxon>Caulobacterales</taxon>
        <taxon>Caulobacteraceae</taxon>
        <taxon>Phenylobacterium</taxon>
    </lineage>
</organism>
<protein>
    <submittedName>
        <fullName evidence="5">Aldehyde-activating protein</fullName>
    </submittedName>
</protein>
<sequence>MSQPLTGHCHCGAIRAILETSKTAAELPLRACQCGFCRRHGALTTSDPEGFLHIEAAPGSLNRYRFGQRLGDFLLCAECGVYVAATVDGETGLLAVLNVTGVALPGFEGRTPEPMTYDDETPDQKLARRKARWMPAVFVETQPSA</sequence>
<dbReference type="OrthoDB" id="9805575at2"/>
<dbReference type="InterPro" id="IPR011057">
    <property type="entry name" value="Mss4-like_sf"/>
</dbReference>
<keyword evidence="3" id="KW-0862">Zinc</keyword>
<dbReference type="InterPro" id="IPR006913">
    <property type="entry name" value="CENP-V/GFA"/>
</dbReference>
<feature type="domain" description="CENP-V/GFA" evidence="4">
    <location>
        <begin position="5"/>
        <end position="118"/>
    </location>
</feature>
<dbReference type="GO" id="GO:0016846">
    <property type="term" value="F:carbon-sulfur lyase activity"/>
    <property type="evidence" value="ECO:0007669"/>
    <property type="project" value="InterPro"/>
</dbReference>
<proteinExistence type="inferred from homology"/>
<reference evidence="6" key="1">
    <citation type="submission" date="2018-05" db="EMBL/GenBank/DDBJ databases">
        <authorList>
            <person name="Li X."/>
        </authorList>
    </citation>
    <scope>NUCLEOTIDE SEQUENCE [LARGE SCALE GENOMIC DNA]</scope>
    <source>
        <strain evidence="6">HKS-05</strain>
    </source>
</reference>
<evidence type="ECO:0000256" key="2">
    <source>
        <dbReference type="ARBA" id="ARBA00022723"/>
    </source>
</evidence>
<evidence type="ECO:0000313" key="5">
    <source>
        <dbReference type="EMBL" id="RAK61153.1"/>
    </source>
</evidence>
<evidence type="ECO:0000313" key="6">
    <source>
        <dbReference type="Proteomes" id="UP000249842"/>
    </source>
</evidence>
<dbReference type="GO" id="GO:0046872">
    <property type="term" value="F:metal ion binding"/>
    <property type="evidence" value="ECO:0007669"/>
    <property type="project" value="UniProtKB-KW"/>
</dbReference>
<dbReference type="PROSITE" id="PS51891">
    <property type="entry name" value="CENP_V_GFA"/>
    <property type="match status" value="1"/>
</dbReference>
<dbReference type="AlphaFoldDB" id="A0A328B1T9"/>
<keyword evidence="6" id="KW-1185">Reference proteome</keyword>